<dbReference type="InterPro" id="IPR050313">
    <property type="entry name" value="Carb_Metab_HTH_regulators"/>
</dbReference>
<evidence type="ECO:0000313" key="5">
    <source>
        <dbReference type="EMBL" id="GGY09882.1"/>
    </source>
</evidence>
<comment type="caution">
    <text evidence="5">The sequence shown here is derived from an EMBL/GenBank/DDBJ whole genome shotgun (WGS) entry which is preliminary data.</text>
</comment>
<keyword evidence="1" id="KW-0805">Transcription regulation</keyword>
<dbReference type="SMART" id="SM01134">
    <property type="entry name" value="DeoRC"/>
    <property type="match status" value="1"/>
</dbReference>
<dbReference type="SUPFAM" id="SSF100950">
    <property type="entry name" value="NagB/RpiA/CoA transferase-like"/>
    <property type="match status" value="1"/>
</dbReference>
<sequence>MGQPSAGSQARREEILQLATAIGLASVEELSQRFGVTAPTIRRDPARLTTDGRLARTYGGAMALTAHPESSLRQRTGEAYEQKRAIARWAAAQVQPGRTVLLDAGSTVGAPAHELRTAKDLTVETTGLTALHELADVETVRVECLGGTLRPLSQAFVGPLTEAALERTTFDRAFLSADGVTADGEICEADLRQTRLKELMARRAAHVYVLAHAEKLGRAPFHAWAALPPCRPAAPWSPTGRRAPSRWRPSPTAASTSSRSIPRKNNRSPMSPASEAGNCGTADALVRDTLRAATAQPPAPVGDDREADRSAAPT</sequence>
<reference evidence="5" key="1">
    <citation type="journal article" date="2014" name="Int. J. Syst. Evol. Microbiol.">
        <title>Complete genome sequence of Corynebacterium casei LMG S-19264T (=DSM 44701T), isolated from a smear-ripened cheese.</title>
        <authorList>
            <consortium name="US DOE Joint Genome Institute (JGI-PGF)"/>
            <person name="Walter F."/>
            <person name="Albersmeier A."/>
            <person name="Kalinowski J."/>
            <person name="Ruckert C."/>
        </authorList>
    </citation>
    <scope>NUCLEOTIDE SEQUENCE</scope>
    <source>
        <strain evidence="5">JCM 4790</strain>
    </source>
</reference>
<name>A0A918U916_9ACTN</name>
<evidence type="ECO:0000313" key="6">
    <source>
        <dbReference type="Proteomes" id="UP000619244"/>
    </source>
</evidence>
<evidence type="ECO:0000256" key="1">
    <source>
        <dbReference type="ARBA" id="ARBA00023015"/>
    </source>
</evidence>
<keyword evidence="2" id="KW-0804">Transcription</keyword>
<dbReference type="Gene3D" id="3.40.50.1360">
    <property type="match status" value="1"/>
</dbReference>
<dbReference type="InterPro" id="IPR001034">
    <property type="entry name" value="DeoR_HTH"/>
</dbReference>
<protein>
    <recommendedName>
        <fullName evidence="4">HTH deoR-type domain-containing protein</fullName>
    </recommendedName>
</protein>
<accession>A0A918U916</accession>
<feature type="compositionally biased region" description="Low complexity" evidence="3">
    <location>
        <begin position="248"/>
        <end position="260"/>
    </location>
</feature>
<gene>
    <name evidence="5" type="ORF">GCM10010358_73190</name>
</gene>
<evidence type="ECO:0000256" key="3">
    <source>
        <dbReference type="SAM" id="MobiDB-lite"/>
    </source>
</evidence>
<dbReference type="PANTHER" id="PTHR30363:SF44">
    <property type="entry name" value="AGA OPERON TRANSCRIPTIONAL REPRESSOR-RELATED"/>
    <property type="match status" value="1"/>
</dbReference>
<dbReference type="PANTHER" id="PTHR30363">
    <property type="entry name" value="HTH-TYPE TRANSCRIPTIONAL REGULATOR SRLR-RELATED"/>
    <property type="match status" value="1"/>
</dbReference>
<dbReference type="SMART" id="SM00420">
    <property type="entry name" value="HTH_DEOR"/>
    <property type="match status" value="1"/>
</dbReference>
<dbReference type="InterPro" id="IPR036390">
    <property type="entry name" value="WH_DNA-bd_sf"/>
</dbReference>
<dbReference type="InterPro" id="IPR014036">
    <property type="entry name" value="DeoR-like_C"/>
</dbReference>
<feature type="region of interest" description="Disordered" evidence="3">
    <location>
        <begin position="235"/>
        <end position="314"/>
    </location>
</feature>
<dbReference type="GO" id="GO:0003700">
    <property type="term" value="F:DNA-binding transcription factor activity"/>
    <property type="evidence" value="ECO:0007669"/>
    <property type="project" value="InterPro"/>
</dbReference>
<dbReference type="AlphaFoldDB" id="A0A918U916"/>
<evidence type="ECO:0000256" key="2">
    <source>
        <dbReference type="ARBA" id="ARBA00023163"/>
    </source>
</evidence>
<dbReference type="PROSITE" id="PS51000">
    <property type="entry name" value="HTH_DEOR_2"/>
    <property type="match status" value="1"/>
</dbReference>
<dbReference type="SUPFAM" id="SSF46785">
    <property type="entry name" value="Winged helix' DNA-binding domain"/>
    <property type="match status" value="1"/>
</dbReference>
<feature type="compositionally biased region" description="Basic and acidic residues" evidence="3">
    <location>
        <begin position="302"/>
        <end position="314"/>
    </location>
</feature>
<dbReference type="Proteomes" id="UP000619244">
    <property type="component" value="Unassembled WGS sequence"/>
</dbReference>
<feature type="domain" description="HTH deoR-type" evidence="4">
    <location>
        <begin position="8"/>
        <end position="63"/>
    </location>
</feature>
<organism evidence="5 6">
    <name type="scientific">Streptomyces minutiscleroticus</name>
    <dbReference type="NCBI Taxonomy" id="68238"/>
    <lineage>
        <taxon>Bacteria</taxon>
        <taxon>Bacillati</taxon>
        <taxon>Actinomycetota</taxon>
        <taxon>Actinomycetes</taxon>
        <taxon>Kitasatosporales</taxon>
        <taxon>Streptomycetaceae</taxon>
        <taxon>Streptomyces</taxon>
    </lineage>
</organism>
<dbReference type="InterPro" id="IPR037171">
    <property type="entry name" value="NagB/RpiA_transferase-like"/>
</dbReference>
<keyword evidence="6" id="KW-1185">Reference proteome</keyword>
<proteinExistence type="predicted"/>
<reference evidence="5" key="2">
    <citation type="submission" date="2020-09" db="EMBL/GenBank/DDBJ databases">
        <authorList>
            <person name="Sun Q."/>
            <person name="Ohkuma M."/>
        </authorList>
    </citation>
    <scope>NUCLEOTIDE SEQUENCE</scope>
    <source>
        <strain evidence="5">JCM 4790</strain>
    </source>
</reference>
<dbReference type="Pfam" id="PF00455">
    <property type="entry name" value="DeoRC"/>
    <property type="match status" value="1"/>
</dbReference>
<evidence type="ECO:0000259" key="4">
    <source>
        <dbReference type="PROSITE" id="PS51000"/>
    </source>
</evidence>
<dbReference type="PRINTS" id="PR00037">
    <property type="entry name" value="HTHLACR"/>
</dbReference>
<dbReference type="EMBL" id="BMVU01000071">
    <property type="protein sequence ID" value="GGY09882.1"/>
    <property type="molecule type" value="Genomic_DNA"/>
</dbReference>
<dbReference type="Pfam" id="PF08220">
    <property type="entry name" value="HTH_DeoR"/>
    <property type="match status" value="1"/>
</dbReference>